<keyword evidence="3" id="KW-1185">Reference proteome</keyword>
<dbReference type="EMBL" id="JABCRI010000021">
    <property type="protein sequence ID" value="KAF8380856.1"/>
    <property type="molecule type" value="Genomic_DNA"/>
</dbReference>
<reference evidence="2 3" key="1">
    <citation type="submission" date="2020-04" db="EMBL/GenBank/DDBJ databases">
        <title>Plant Genome Project.</title>
        <authorList>
            <person name="Zhang R.-G."/>
        </authorList>
    </citation>
    <scope>NUCLEOTIDE SEQUENCE [LARGE SCALE GENOMIC DNA]</scope>
    <source>
        <strain evidence="2">YNK0</strain>
        <tissue evidence="2">Leaf</tissue>
    </source>
</reference>
<dbReference type="InterPro" id="IPR005162">
    <property type="entry name" value="Retrotrans_gag_dom"/>
</dbReference>
<dbReference type="AlphaFoldDB" id="A0A834YEY4"/>
<dbReference type="Proteomes" id="UP000655225">
    <property type="component" value="Unassembled WGS sequence"/>
</dbReference>
<accession>A0A834YEY4</accession>
<dbReference type="Pfam" id="PF03732">
    <property type="entry name" value="Retrotrans_gag"/>
    <property type="match status" value="1"/>
</dbReference>
<protein>
    <recommendedName>
        <fullName evidence="1">Retrotransposon gag domain-containing protein</fullName>
    </recommendedName>
</protein>
<comment type="caution">
    <text evidence="2">The sequence shown here is derived from an EMBL/GenBank/DDBJ whole genome shotgun (WGS) entry which is preliminary data.</text>
</comment>
<evidence type="ECO:0000259" key="1">
    <source>
        <dbReference type="Pfam" id="PF03732"/>
    </source>
</evidence>
<evidence type="ECO:0000313" key="2">
    <source>
        <dbReference type="EMBL" id="KAF8380856.1"/>
    </source>
</evidence>
<organism evidence="2 3">
    <name type="scientific">Tetracentron sinense</name>
    <name type="common">Spur-leaf</name>
    <dbReference type="NCBI Taxonomy" id="13715"/>
    <lineage>
        <taxon>Eukaryota</taxon>
        <taxon>Viridiplantae</taxon>
        <taxon>Streptophyta</taxon>
        <taxon>Embryophyta</taxon>
        <taxon>Tracheophyta</taxon>
        <taxon>Spermatophyta</taxon>
        <taxon>Magnoliopsida</taxon>
        <taxon>Trochodendrales</taxon>
        <taxon>Trochodendraceae</taxon>
        <taxon>Tetracentron</taxon>
    </lineage>
</organism>
<dbReference type="OrthoDB" id="2013610at2759"/>
<feature type="domain" description="Retrotransposon gag" evidence="1">
    <location>
        <begin position="7"/>
        <end position="73"/>
    </location>
</feature>
<sequence>MESSGALTSWDAFTKALETRFGPTACDDPVKNLTKLHHMTSVEDYQTQFEILANSTEGPPEGFMISCFLSGVKDNIRLSVKMFKPSTLSATFGLARIPEDKGIISSQLFSCFAIFPPNTQFQDDLQREDPDSDVCGSWSSENSLNFNQGSSSSSKAPEVAKVFFSGFRFQGLDLQTSEKALKLVGEPLKAALLINYDPSGPSRLMSVILFSIHPLDERGFDSNLLPSHFHHDPSFLGVRSASMTEGLKLSWMNPSKKLFNLPL</sequence>
<evidence type="ECO:0000313" key="3">
    <source>
        <dbReference type="Proteomes" id="UP000655225"/>
    </source>
</evidence>
<name>A0A834YEY4_TETSI</name>
<proteinExistence type="predicted"/>
<gene>
    <name evidence="2" type="ORF">HHK36_028351</name>
</gene>